<dbReference type="AlphaFoldDB" id="A0A2K2CIH9"/>
<dbReference type="EnsemblPlants" id="PNT61838">
    <property type="protein sequence ID" value="PNT61838"/>
    <property type="gene ID" value="BRADI_5g21531v3"/>
</dbReference>
<dbReference type="EMBL" id="CM000884">
    <property type="protein sequence ID" value="PNT61838.1"/>
    <property type="molecule type" value="Genomic_DNA"/>
</dbReference>
<reference evidence="1" key="2">
    <citation type="submission" date="2017-06" db="EMBL/GenBank/DDBJ databases">
        <title>WGS assembly of Brachypodium distachyon.</title>
        <authorList>
            <consortium name="The International Brachypodium Initiative"/>
            <person name="Lucas S."/>
            <person name="Harmon-Smith M."/>
            <person name="Lail K."/>
            <person name="Tice H."/>
            <person name="Grimwood J."/>
            <person name="Bruce D."/>
            <person name="Barry K."/>
            <person name="Shu S."/>
            <person name="Lindquist E."/>
            <person name="Wang M."/>
            <person name="Pitluck S."/>
            <person name="Vogel J.P."/>
            <person name="Garvin D.F."/>
            <person name="Mockler T.C."/>
            <person name="Schmutz J."/>
            <person name="Rokhsar D."/>
            <person name="Bevan M.W."/>
        </authorList>
    </citation>
    <scope>NUCLEOTIDE SEQUENCE</scope>
    <source>
        <strain evidence="1">Bd21</strain>
    </source>
</reference>
<dbReference type="OrthoDB" id="1749752at2759"/>
<keyword evidence="3" id="KW-1185">Reference proteome</keyword>
<organism evidence="1">
    <name type="scientific">Brachypodium distachyon</name>
    <name type="common">Purple false brome</name>
    <name type="synonym">Trachynia distachya</name>
    <dbReference type="NCBI Taxonomy" id="15368"/>
    <lineage>
        <taxon>Eukaryota</taxon>
        <taxon>Viridiplantae</taxon>
        <taxon>Streptophyta</taxon>
        <taxon>Embryophyta</taxon>
        <taxon>Tracheophyta</taxon>
        <taxon>Spermatophyta</taxon>
        <taxon>Magnoliopsida</taxon>
        <taxon>Liliopsida</taxon>
        <taxon>Poales</taxon>
        <taxon>Poaceae</taxon>
        <taxon>BOP clade</taxon>
        <taxon>Pooideae</taxon>
        <taxon>Stipodae</taxon>
        <taxon>Brachypodieae</taxon>
        <taxon>Brachypodium</taxon>
    </lineage>
</organism>
<evidence type="ECO:0000313" key="2">
    <source>
        <dbReference type="EnsemblPlants" id="PNT61838"/>
    </source>
</evidence>
<sequence>MATGSTRLTSSAWALMVVQRQSAASRSATPDSSGQHFSLALLPPPTTACTSPLSASTHATSFSVSTGHFPVGVDGVGVTGVGVYGGGGHGTEDGGGGWSELER</sequence>
<name>A0A2K2CIH9_BRADI</name>
<accession>A0A2K2CIH9</accession>
<protein>
    <submittedName>
        <fullName evidence="1 2">Uncharacterized protein</fullName>
    </submittedName>
</protein>
<evidence type="ECO:0000313" key="1">
    <source>
        <dbReference type="EMBL" id="PNT61838.1"/>
    </source>
</evidence>
<gene>
    <name evidence="1" type="ORF">BRADI_5g21531v3</name>
</gene>
<dbReference type="Gramene" id="PNT61838">
    <property type="protein sequence ID" value="PNT61838"/>
    <property type="gene ID" value="BRADI_5g21531v3"/>
</dbReference>
<evidence type="ECO:0000313" key="3">
    <source>
        <dbReference type="Proteomes" id="UP000008810"/>
    </source>
</evidence>
<dbReference type="Proteomes" id="UP000008810">
    <property type="component" value="Chromosome 5"/>
</dbReference>
<proteinExistence type="predicted"/>
<reference evidence="1 2" key="1">
    <citation type="journal article" date="2010" name="Nature">
        <title>Genome sequencing and analysis of the model grass Brachypodium distachyon.</title>
        <authorList>
            <consortium name="International Brachypodium Initiative"/>
        </authorList>
    </citation>
    <scope>NUCLEOTIDE SEQUENCE [LARGE SCALE GENOMIC DNA]</scope>
    <source>
        <strain evidence="1 2">Bd21</strain>
    </source>
</reference>
<reference evidence="2" key="3">
    <citation type="submission" date="2018-08" db="UniProtKB">
        <authorList>
            <consortium name="EnsemblPlants"/>
        </authorList>
    </citation>
    <scope>IDENTIFICATION</scope>
    <source>
        <strain evidence="2">cv. Bd21</strain>
    </source>
</reference>
<dbReference type="InParanoid" id="A0A2K2CIH9"/>